<dbReference type="Proteomes" id="UP000005259">
    <property type="component" value="Plasmid p05"/>
</dbReference>
<dbReference type="EMBL" id="CP003757">
    <property type="protein sequence ID" value="AFQ20027.1"/>
    <property type="molecule type" value="Genomic_DNA"/>
</dbReference>
<proteinExistence type="predicted"/>
<reference evidence="1 2" key="1">
    <citation type="submission" date="2012-08" db="EMBL/GenBank/DDBJ databases">
        <authorList>
            <person name="Doggett N."/>
            <person name="Teshima H."/>
            <person name="Bruce D."/>
            <person name="Detter J.C."/>
            <person name="Johnson S.L."/>
            <person name="Han C."/>
        </authorList>
    </citation>
    <scope>NUCLEOTIDE SEQUENCE [LARGE SCALE GENOMIC DNA]</scope>
    <source>
        <strain evidence="1 2">HD-771</strain>
        <plasmid evidence="1 2">p05</plasmid>
    </source>
</reference>
<organism evidence="1 2">
    <name type="scientific">Bacillus thuringiensis HD-771</name>
    <dbReference type="NCBI Taxonomy" id="1218175"/>
    <lineage>
        <taxon>Bacteria</taxon>
        <taxon>Bacillati</taxon>
        <taxon>Bacillota</taxon>
        <taxon>Bacilli</taxon>
        <taxon>Bacillales</taxon>
        <taxon>Bacillaceae</taxon>
        <taxon>Bacillus</taxon>
        <taxon>Bacillus cereus group</taxon>
    </lineage>
</organism>
<gene>
    <name evidence="1" type="ORF">BTG_33488</name>
</gene>
<accession>A0A9W3JH40</accession>
<geneLocation type="plasmid" evidence="1 2">
    <name>p05</name>
</geneLocation>
<evidence type="ECO:0000313" key="1">
    <source>
        <dbReference type="EMBL" id="AFQ20027.1"/>
    </source>
</evidence>
<sequence>MKTVFKCDNVEEDYMEVTKKPGQIKFEVLNGVTENWIFLSEKNAKKLAKTINKMLGRNDN</sequence>
<keyword evidence="1" id="KW-0614">Plasmid</keyword>
<dbReference type="RefSeq" id="WP_000859397.1">
    <property type="nucleotide sequence ID" value="NC_018502.1"/>
</dbReference>
<dbReference type="KEGG" id="bti:BTG_33488"/>
<protein>
    <submittedName>
        <fullName evidence="1">Uncharacterized protein</fullName>
    </submittedName>
</protein>
<evidence type="ECO:0000313" key="2">
    <source>
        <dbReference type="Proteomes" id="UP000005259"/>
    </source>
</evidence>
<name>A0A9W3JH40_BACTU</name>
<dbReference type="AlphaFoldDB" id="A0A9W3JH40"/>